<dbReference type="AlphaFoldDB" id="A0A3P3QCM2"/>
<evidence type="ECO:0000256" key="4">
    <source>
        <dbReference type="ARBA" id="ARBA00022475"/>
    </source>
</evidence>
<dbReference type="GO" id="GO:0015627">
    <property type="term" value="C:type II protein secretion system complex"/>
    <property type="evidence" value="ECO:0007669"/>
    <property type="project" value="InterPro"/>
</dbReference>
<keyword evidence="5" id="KW-0997">Cell inner membrane</keyword>
<dbReference type="Gene3D" id="3.30.1360.100">
    <property type="entry name" value="General secretion pathway protein M, EpsM"/>
    <property type="match status" value="1"/>
</dbReference>
<keyword evidence="8 10" id="KW-1133">Transmembrane helix</keyword>
<evidence type="ECO:0000256" key="7">
    <source>
        <dbReference type="ARBA" id="ARBA00022927"/>
    </source>
</evidence>
<protein>
    <submittedName>
        <fullName evidence="11">Type II secretion system protein M</fullName>
    </submittedName>
</protein>
<dbReference type="Pfam" id="PF04612">
    <property type="entry name" value="T2SSM"/>
    <property type="match status" value="1"/>
</dbReference>
<organism evidence="11 12">
    <name type="scientific">Rheinheimera mesophila</name>
    <dbReference type="NCBI Taxonomy" id="1547515"/>
    <lineage>
        <taxon>Bacteria</taxon>
        <taxon>Pseudomonadati</taxon>
        <taxon>Pseudomonadota</taxon>
        <taxon>Gammaproteobacteria</taxon>
        <taxon>Chromatiales</taxon>
        <taxon>Chromatiaceae</taxon>
        <taxon>Rheinheimera</taxon>
    </lineage>
</organism>
<feature type="transmembrane region" description="Helical" evidence="10">
    <location>
        <begin position="21"/>
        <end position="42"/>
    </location>
</feature>
<evidence type="ECO:0000256" key="8">
    <source>
        <dbReference type="ARBA" id="ARBA00022989"/>
    </source>
</evidence>
<dbReference type="InterPro" id="IPR023229">
    <property type="entry name" value="T2SS_M_periplasmic_sf"/>
</dbReference>
<evidence type="ECO:0000256" key="9">
    <source>
        <dbReference type="ARBA" id="ARBA00023136"/>
    </source>
</evidence>
<evidence type="ECO:0000256" key="6">
    <source>
        <dbReference type="ARBA" id="ARBA00022692"/>
    </source>
</evidence>
<evidence type="ECO:0000256" key="5">
    <source>
        <dbReference type="ARBA" id="ARBA00022519"/>
    </source>
</evidence>
<keyword evidence="9 10" id="KW-0472">Membrane</keyword>
<keyword evidence="7" id="KW-0653">Protein transport</keyword>
<keyword evidence="12" id="KW-1185">Reference proteome</keyword>
<evidence type="ECO:0000256" key="10">
    <source>
        <dbReference type="SAM" id="Phobius"/>
    </source>
</evidence>
<comment type="subcellular location">
    <subcellularLocation>
        <location evidence="1">Cell inner membrane</location>
        <topology evidence="1">Single-pass membrane protein</topology>
    </subcellularLocation>
</comment>
<gene>
    <name evidence="11" type="ORF">EIK76_16675</name>
</gene>
<evidence type="ECO:0000256" key="1">
    <source>
        <dbReference type="ARBA" id="ARBA00004377"/>
    </source>
</evidence>
<accession>A0A3P3QCM2</accession>
<sequence>MSQMQQLQSWWQSLQKREQQLVLGAAVTLVIAAFYWIVWAPLHQSYQTQQQQLQQLSQQLLQVRSYPVVSAQTKVQGSLTDLISSSARSHKIQVSRMQPQNDQMQVMLNDISFDQLLAWLHELQYQHNVSIVQLDVALADAPGMVRVRRLLVES</sequence>
<reference evidence="11 12" key="1">
    <citation type="submission" date="2018-11" db="EMBL/GenBank/DDBJ databases">
        <title>Draft genome analysis of Rheinheimera mesophila isolated from an industrial waste site.</title>
        <authorList>
            <person name="Yu Q."/>
            <person name="Qi Y."/>
            <person name="Zhang H."/>
            <person name="Lu Y."/>
            <person name="Pu J."/>
        </authorList>
    </citation>
    <scope>NUCLEOTIDE SEQUENCE [LARGE SCALE GENOMIC DNA]</scope>
    <source>
        <strain evidence="11 12">IITR13</strain>
    </source>
</reference>
<dbReference type="InterPro" id="IPR007690">
    <property type="entry name" value="T2SS_GspM"/>
</dbReference>
<evidence type="ECO:0000313" key="12">
    <source>
        <dbReference type="Proteomes" id="UP000276260"/>
    </source>
</evidence>
<dbReference type="PIRSF" id="PIRSF006291">
    <property type="entry name" value="GspM"/>
    <property type="match status" value="1"/>
</dbReference>
<keyword evidence="3" id="KW-0813">Transport</keyword>
<dbReference type="GO" id="GO:0015628">
    <property type="term" value="P:protein secretion by the type II secretion system"/>
    <property type="evidence" value="ECO:0007669"/>
    <property type="project" value="InterPro"/>
</dbReference>
<dbReference type="SUPFAM" id="SSF103054">
    <property type="entry name" value="General secretion pathway protein M, EpsM"/>
    <property type="match status" value="1"/>
</dbReference>
<proteinExistence type="inferred from homology"/>
<comment type="similarity">
    <text evidence="2">Belongs to the GSP M family.</text>
</comment>
<evidence type="ECO:0000313" key="11">
    <source>
        <dbReference type="EMBL" id="RRJ18854.1"/>
    </source>
</evidence>
<dbReference type="OrthoDB" id="6624834at2"/>
<keyword evidence="6 10" id="KW-0812">Transmembrane</keyword>
<dbReference type="EMBL" id="RRCF01000006">
    <property type="protein sequence ID" value="RRJ18854.1"/>
    <property type="molecule type" value="Genomic_DNA"/>
</dbReference>
<dbReference type="Proteomes" id="UP000276260">
    <property type="component" value="Unassembled WGS sequence"/>
</dbReference>
<keyword evidence="4" id="KW-1003">Cell membrane</keyword>
<evidence type="ECO:0000256" key="3">
    <source>
        <dbReference type="ARBA" id="ARBA00022448"/>
    </source>
</evidence>
<comment type="caution">
    <text evidence="11">The sequence shown here is derived from an EMBL/GenBank/DDBJ whole genome shotgun (WGS) entry which is preliminary data.</text>
</comment>
<dbReference type="GO" id="GO:0005886">
    <property type="term" value="C:plasma membrane"/>
    <property type="evidence" value="ECO:0007669"/>
    <property type="project" value="UniProtKB-SubCell"/>
</dbReference>
<evidence type="ECO:0000256" key="2">
    <source>
        <dbReference type="ARBA" id="ARBA00010637"/>
    </source>
</evidence>
<dbReference type="RefSeq" id="WP_046519821.1">
    <property type="nucleotide sequence ID" value="NZ_LAVS01000018.1"/>
</dbReference>
<name>A0A3P3QCM2_9GAMM</name>